<proteinExistence type="predicted"/>
<reference evidence="2 3" key="1">
    <citation type="submission" date="2019-02" db="EMBL/GenBank/DDBJ databases">
        <title>Deep-cultivation of Planctomycetes and their phenomic and genomic characterization uncovers novel biology.</title>
        <authorList>
            <person name="Wiegand S."/>
            <person name="Jogler M."/>
            <person name="Boedeker C."/>
            <person name="Pinto D."/>
            <person name="Vollmers J."/>
            <person name="Rivas-Marin E."/>
            <person name="Kohn T."/>
            <person name="Peeters S.H."/>
            <person name="Heuer A."/>
            <person name="Rast P."/>
            <person name="Oberbeckmann S."/>
            <person name="Bunk B."/>
            <person name="Jeske O."/>
            <person name="Meyerdierks A."/>
            <person name="Storesund J.E."/>
            <person name="Kallscheuer N."/>
            <person name="Luecker S."/>
            <person name="Lage O.M."/>
            <person name="Pohl T."/>
            <person name="Merkel B.J."/>
            <person name="Hornburger P."/>
            <person name="Mueller R.-W."/>
            <person name="Bruemmer F."/>
            <person name="Labrenz M."/>
            <person name="Spormann A.M."/>
            <person name="Op den Camp H."/>
            <person name="Overmann J."/>
            <person name="Amann R."/>
            <person name="Jetten M.S.M."/>
            <person name="Mascher T."/>
            <person name="Medema M.H."/>
            <person name="Devos D.P."/>
            <person name="Kaster A.-K."/>
            <person name="Ovreas L."/>
            <person name="Rohde M."/>
            <person name="Galperin M.Y."/>
            <person name="Jogler C."/>
        </authorList>
    </citation>
    <scope>NUCLEOTIDE SEQUENCE [LARGE SCALE GENOMIC DNA]</scope>
    <source>
        <strain evidence="2 3">Pan241w</strain>
    </source>
</reference>
<evidence type="ECO:0000313" key="3">
    <source>
        <dbReference type="Proteomes" id="UP000317171"/>
    </source>
</evidence>
<dbReference type="OrthoDB" id="285633at2"/>
<keyword evidence="1" id="KW-0732">Signal</keyword>
<accession>A0A517RCY1</accession>
<evidence type="ECO:0000313" key="2">
    <source>
        <dbReference type="EMBL" id="QDT41739.1"/>
    </source>
</evidence>
<evidence type="ECO:0008006" key="4">
    <source>
        <dbReference type="Google" id="ProtNLM"/>
    </source>
</evidence>
<dbReference type="AlphaFoldDB" id="A0A517RCY1"/>
<organism evidence="2 3">
    <name type="scientific">Gimesia alba</name>
    <dbReference type="NCBI Taxonomy" id="2527973"/>
    <lineage>
        <taxon>Bacteria</taxon>
        <taxon>Pseudomonadati</taxon>
        <taxon>Planctomycetota</taxon>
        <taxon>Planctomycetia</taxon>
        <taxon>Planctomycetales</taxon>
        <taxon>Planctomycetaceae</taxon>
        <taxon>Gimesia</taxon>
    </lineage>
</organism>
<sequence precursor="true">MMQIHVPTILVVFSLVHAVGCGNSVERPKTVPVSGKVTWNGAPLSMGRVQFVPSDSKKGRPAVGDINQEGHYTLMTFQANDGVMPGNYKIFVDARKEGDPNNLKTKGGFPILPQKYYDANKSGLTAFIEDSAKNKVVDIVLDGKRKK</sequence>
<evidence type="ECO:0000256" key="1">
    <source>
        <dbReference type="SAM" id="SignalP"/>
    </source>
</evidence>
<feature type="chain" id="PRO_5021986164" description="Nickel uptake substrate-specific transmembrane region" evidence="1">
    <location>
        <begin position="19"/>
        <end position="147"/>
    </location>
</feature>
<dbReference type="KEGG" id="gaz:Pan241w_18020"/>
<protein>
    <recommendedName>
        <fullName evidence="4">Nickel uptake substrate-specific transmembrane region</fullName>
    </recommendedName>
</protein>
<dbReference type="RefSeq" id="WP_145213829.1">
    <property type="nucleotide sequence ID" value="NZ_CP036269.1"/>
</dbReference>
<keyword evidence="3" id="KW-1185">Reference proteome</keyword>
<gene>
    <name evidence="2" type="ORF">Pan241w_18020</name>
</gene>
<feature type="signal peptide" evidence="1">
    <location>
        <begin position="1"/>
        <end position="18"/>
    </location>
</feature>
<dbReference type="Proteomes" id="UP000317171">
    <property type="component" value="Chromosome"/>
</dbReference>
<dbReference type="EMBL" id="CP036269">
    <property type="protein sequence ID" value="QDT41739.1"/>
    <property type="molecule type" value="Genomic_DNA"/>
</dbReference>
<name>A0A517RCY1_9PLAN</name>